<dbReference type="Pfam" id="PF13671">
    <property type="entry name" value="AAA_33"/>
    <property type="match status" value="1"/>
</dbReference>
<evidence type="ECO:0000256" key="1">
    <source>
        <dbReference type="ARBA" id="ARBA00022741"/>
    </source>
</evidence>
<dbReference type="PANTHER" id="PTHR47545">
    <property type="entry name" value="MULTIFUNCTIONAL CCA PROTEIN"/>
    <property type="match status" value="1"/>
</dbReference>
<feature type="domain" description="HD" evidence="2">
    <location>
        <begin position="69"/>
        <end position="150"/>
    </location>
</feature>
<dbReference type="Pfam" id="PF01966">
    <property type="entry name" value="HD"/>
    <property type="match status" value="1"/>
</dbReference>
<evidence type="ECO:0000259" key="2">
    <source>
        <dbReference type="Pfam" id="PF01966"/>
    </source>
</evidence>
<dbReference type="EMBL" id="VIKS01000017">
    <property type="protein sequence ID" value="TQV81072.1"/>
    <property type="molecule type" value="Genomic_DNA"/>
</dbReference>
<dbReference type="CDD" id="cd00077">
    <property type="entry name" value="HDc"/>
    <property type="match status" value="1"/>
</dbReference>
<dbReference type="PANTHER" id="PTHR47545:SF1">
    <property type="entry name" value="MULTIFUNCTIONAL CCA PROTEIN"/>
    <property type="match status" value="1"/>
</dbReference>
<sequence length="427" mass="49067">MRVNKTADWLASLAHDATPDINECIAYLGKYIEWLYDLKNTHQDPEWHAEGNVHIHTGMVLVELYKTLGREASHIQGVKRQALILAALLHDIGKTVRTKEVEINGVVRIACPQHEAIGRSYLAFKLMELDLPFYAIWTVLGLVGEHHMPKLLVVKNKTKGDYLSLSRRADVELLYWLEVADMRGRICSDLSTQLDYLDEFRMFAEEYDVWGKTHNLKSELLNLFANENESEKAYIYSRALYEIEKEIISLPVEAMARSFTHKARYSNLIVLCGPSGSGKSTWVQRNCEDFTLISLDKIREEINGCRANQKSKGQVLQLAKERLKACLRNKQNVVWDATNLRSDFRKILCDFGRDYNALVTLVVFLQPEGELFRNNDSRDFSVPEKVLKKQLMDFQFPLVNEAHQLCIVDGKGAILHRSGYLEFDNEI</sequence>
<organism evidence="3 4">
    <name type="scientific">Aliikangiella coralliicola</name>
    <dbReference type="NCBI Taxonomy" id="2592383"/>
    <lineage>
        <taxon>Bacteria</taxon>
        <taxon>Pseudomonadati</taxon>
        <taxon>Pseudomonadota</taxon>
        <taxon>Gammaproteobacteria</taxon>
        <taxon>Oceanospirillales</taxon>
        <taxon>Pleioneaceae</taxon>
        <taxon>Aliikangiella</taxon>
    </lineage>
</organism>
<dbReference type="SUPFAM" id="SSF52540">
    <property type="entry name" value="P-loop containing nucleoside triphosphate hydrolases"/>
    <property type="match status" value="1"/>
</dbReference>
<evidence type="ECO:0000313" key="4">
    <source>
        <dbReference type="Proteomes" id="UP000315439"/>
    </source>
</evidence>
<protein>
    <submittedName>
        <fullName evidence="3">AAA family ATPase</fullName>
    </submittedName>
</protein>
<dbReference type="AlphaFoldDB" id="A0A545TV29"/>
<comment type="caution">
    <text evidence="3">The sequence shown here is derived from an EMBL/GenBank/DDBJ whole genome shotgun (WGS) entry which is preliminary data.</text>
</comment>
<dbReference type="InterPro" id="IPR003607">
    <property type="entry name" value="HD/PDEase_dom"/>
</dbReference>
<dbReference type="Gene3D" id="1.10.3210.10">
    <property type="entry name" value="Hypothetical protein af1432"/>
    <property type="match status" value="1"/>
</dbReference>
<evidence type="ECO:0000313" key="3">
    <source>
        <dbReference type="EMBL" id="TQV81072.1"/>
    </source>
</evidence>
<name>A0A545TV29_9GAMM</name>
<dbReference type="InterPro" id="IPR050124">
    <property type="entry name" value="tRNA_CCA-adding_enzyme"/>
</dbReference>
<dbReference type="RefSeq" id="WP_142935228.1">
    <property type="nucleotide sequence ID" value="NZ_ML660173.1"/>
</dbReference>
<reference evidence="3 4" key="1">
    <citation type="submission" date="2019-07" db="EMBL/GenBank/DDBJ databases">
        <title>Draft genome for Aliikangiella sp. M105.</title>
        <authorList>
            <person name="Wang G."/>
        </authorList>
    </citation>
    <scope>NUCLEOTIDE SEQUENCE [LARGE SCALE GENOMIC DNA]</scope>
    <source>
        <strain evidence="3 4">M105</strain>
    </source>
</reference>
<accession>A0A545TV29</accession>
<proteinExistence type="predicted"/>
<dbReference type="Gene3D" id="3.40.50.300">
    <property type="entry name" value="P-loop containing nucleotide triphosphate hydrolases"/>
    <property type="match status" value="1"/>
</dbReference>
<keyword evidence="1" id="KW-0547">Nucleotide-binding</keyword>
<dbReference type="SUPFAM" id="SSF109604">
    <property type="entry name" value="HD-domain/PDEase-like"/>
    <property type="match status" value="1"/>
</dbReference>
<keyword evidence="4" id="KW-1185">Reference proteome</keyword>
<gene>
    <name evidence="3" type="ORF">FLL46_26030</name>
</gene>
<dbReference type="InterPro" id="IPR027417">
    <property type="entry name" value="P-loop_NTPase"/>
</dbReference>
<dbReference type="GO" id="GO:0000166">
    <property type="term" value="F:nucleotide binding"/>
    <property type="evidence" value="ECO:0007669"/>
    <property type="project" value="UniProtKB-KW"/>
</dbReference>
<dbReference type="InterPro" id="IPR006674">
    <property type="entry name" value="HD_domain"/>
</dbReference>
<dbReference type="OrthoDB" id="9805698at2"/>
<dbReference type="Proteomes" id="UP000315439">
    <property type="component" value="Unassembled WGS sequence"/>
</dbReference>